<sequence length="1175" mass="132764">MLGNILKFELRYHTKQVTAIVSALLFFLLGMVIVQGSFGGSEVHKNAPYVINVAVCFLSLFSIFVCTLLCGNVVLRDITYKTDELLFTTSIQRVTYFVSRFTGLFATVFAILCLAVLGTSTGAMFASADRLGAFDPMHFLWPVLVFGLPNVLFCTSVLFSIALLSGSLRAVYVVGVALFILYFVASILGDSPMMASSVMDPDGPDLLSLLLDPFGMTSFFWETRSWSVLQRNHQLFQPGAVFLANRGVWVAVSVALLVLSYMFFPFHPVLPKPVKSKSKAPDHVVVLPYQTFPVLPKGFLYYKNVFLSQLRLDMSGVFQHILFLLVLGLWVFLFGVELKENIFYGPYGVRFYALTGIIVEELVSIKPALLLLIFYASELIYREKAANMQMLVYSTPVPDAVLWSAKYTTLAALIGILITVNISIGLALQLVSNQPVVDWIAYISLYYYSGLPLLLFAVLIVFIQTVTPNKYLGILLSLVAIGITIFGRKLGISHYLLRYATVPNLEYSDMNGFGHYAKAFNWYMLYWSLLAVLLGFLSAGIWKNIGYDAWWKRVRAMGENWNVTAKLVLITSTLLWAGTGIYIWQNTNNVSVMRDRKDLGLQAEYERKYQRHAHLPQPIITAVKTTVDLYPDEAKYIVKGSYRLQNKSNVPIDKFWIGADPEVNTLKISINDAQQQSVDEEFKQYWYQLKKPMLPGAEMTLDFSMEVVRSGFVPFNSENSVVSNGTYIELEKYVPYFGYRAGYEISDPVLRKEKGLKTSVESAIPDPDCHLIDFETIISTEADQHVVTVGALQKEWITGDRKYFSYKSEQPIHFMFALSSARYAVKNEAHNGTKFRIYYQPGHASNVPAMMLAMQDAIDYGKAQFSDYQFRHIALAEIPQYPGSATAYPGVIFSKERFNFATDFRDATKFDFTYATTAHEVAHQWWANQLSPLDTGGSLFLESLAKYTEAMVAEKRFGKMNLKSYLEADNALYFNIRSAVGEKELPLNRGSEQTFVYYQKGGLVLYAIQEALGEKHVSEALQRLLQKHGYPNKKAAPDDLMAELKRSTTSAQARLIDDYLKKVITYDNKVKLVKSQTSSNGNLRLTLKIDVKKTDETDALPKHLKPDDDIAVAVFDQSEAQWNRATKPVHFQKHHFTKNETILTIEVNKNAKMIILDPFVNQLDEERSDNVVQLQ</sequence>
<evidence type="ECO:0000256" key="1">
    <source>
        <dbReference type="SAM" id="Phobius"/>
    </source>
</evidence>
<keyword evidence="1" id="KW-1133">Transmembrane helix</keyword>
<proteinExistence type="predicted"/>
<dbReference type="SUPFAM" id="SSF55486">
    <property type="entry name" value="Metalloproteases ('zincins'), catalytic domain"/>
    <property type="match status" value="1"/>
</dbReference>
<keyword evidence="3" id="KW-0378">Hydrolase</keyword>
<reference evidence="3" key="1">
    <citation type="submission" date="2022-11" db="EMBL/GenBank/DDBJ databases">
        <title>Dyadobacter pollutisoli sp. nov., isolated from plastic dumped soil.</title>
        <authorList>
            <person name="Kim J.M."/>
            <person name="Kim K.R."/>
            <person name="Lee J.K."/>
            <person name="Hao L."/>
            <person name="Jeon C.O."/>
        </authorList>
    </citation>
    <scope>NUCLEOTIDE SEQUENCE</scope>
    <source>
        <strain evidence="3">U1</strain>
    </source>
</reference>
<feature type="transmembrane region" description="Helical" evidence="1">
    <location>
        <begin position="17"/>
        <end position="38"/>
    </location>
</feature>
<dbReference type="Proteomes" id="UP001164653">
    <property type="component" value="Chromosome"/>
</dbReference>
<name>A0A9E8NGW4_9BACT</name>
<dbReference type="GO" id="GO:0070006">
    <property type="term" value="F:metalloaminopeptidase activity"/>
    <property type="evidence" value="ECO:0007669"/>
    <property type="project" value="TreeGrafter"/>
</dbReference>
<organism evidence="3 4">
    <name type="scientific">Dyadobacter pollutisoli</name>
    <dbReference type="NCBI Taxonomy" id="2910158"/>
    <lineage>
        <taxon>Bacteria</taxon>
        <taxon>Pseudomonadati</taxon>
        <taxon>Bacteroidota</taxon>
        <taxon>Cytophagia</taxon>
        <taxon>Cytophagales</taxon>
        <taxon>Spirosomataceae</taxon>
        <taxon>Dyadobacter</taxon>
    </lineage>
</organism>
<evidence type="ECO:0000259" key="2">
    <source>
        <dbReference type="Pfam" id="PF01433"/>
    </source>
</evidence>
<feature type="transmembrane region" description="Helical" evidence="1">
    <location>
        <begin position="317"/>
        <end position="336"/>
    </location>
</feature>
<dbReference type="GO" id="GO:0008270">
    <property type="term" value="F:zinc ion binding"/>
    <property type="evidence" value="ECO:0007669"/>
    <property type="project" value="InterPro"/>
</dbReference>
<keyword evidence="1" id="KW-0812">Transmembrane</keyword>
<dbReference type="Gene3D" id="1.10.390.10">
    <property type="entry name" value="Neutral Protease Domain 2"/>
    <property type="match status" value="1"/>
</dbReference>
<feature type="transmembrane region" description="Helical" evidence="1">
    <location>
        <begin position="563"/>
        <end position="584"/>
    </location>
</feature>
<dbReference type="InterPro" id="IPR014782">
    <property type="entry name" value="Peptidase_M1_dom"/>
</dbReference>
<feature type="transmembrane region" description="Helical" evidence="1">
    <location>
        <begin position="50"/>
        <end position="75"/>
    </location>
</feature>
<dbReference type="KEGG" id="dpf:ON006_08755"/>
<dbReference type="GO" id="GO:0043171">
    <property type="term" value="P:peptide catabolic process"/>
    <property type="evidence" value="ECO:0007669"/>
    <property type="project" value="TreeGrafter"/>
</dbReference>
<evidence type="ECO:0000313" key="4">
    <source>
        <dbReference type="Proteomes" id="UP001164653"/>
    </source>
</evidence>
<protein>
    <submittedName>
        <fullName evidence="3">M1 family aminopeptidase</fullName>
    </submittedName>
</protein>
<dbReference type="GO" id="GO:0005737">
    <property type="term" value="C:cytoplasm"/>
    <property type="evidence" value="ECO:0007669"/>
    <property type="project" value="TreeGrafter"/>
</dbReference>
<feature type="transmembrane region" description="Helical" evidence="1">
    <location>
        <begin position="96"/>
        <end position="119"/>
    </location>
</feature>
<dbReference type="GO" id="GO:0016020">
    <property type="term" value="C:membrane"/>
    <property type="evidence" value="ECO:0007669"/>
    <property type="project" value="TreeGrafter"/>
</dbReference>
<gene>
    <name evidence="3" type="ORF">ON006_08755</name>
</gene>
<dbReference type="EMBL" id="CP112998">
    <property type="protein sequence ID" value="WAC14037.1"/>
    <property type="molecule type" value="Genomic_DNA"/>
</dbReference>
<keyword evidence="3" id="KW-0645">Protease</keyword>
<accession>A0A9E8NGW4</accession>
<feature type="transmembrane region" description="Helical" evidence="1">
    <location>
        <begin position="351"/>
        <end position="375"/>
    </location>
</feature>
<feature type="transmembrane region" description="Helical" evidence="1">
    <location>
        <begin position="170"/>
        <end position="189"/>
    </location>
</feature>
<keyword evidence="4" id="KW-1185">Reference proteome</keyword>
<dbReference type="InterPro" id="IPR050344">
    <property type="entry name" value="Peptidase_M1_aminopeptidases"/>
</dbReference>
<keyword evidence="1" id="KW-0472">Membrane</keyword>
<keyword evidence="3" id="KW-0031">Aminopeptidase</keyword>
<dbReference type="GO" id="GO:0042277">
    <property type="term" value="F:peptide binding"/>
    <property type="evidence" value="ECO:0007669"/>
    <property type="project" value="TreeGrafter"/>
</dbReference>
<dbReference type="GO" id="GO:0005615">
    <property type="term" value="C:extracellular space"/>
    <property type="evidence" value="ECO:0007669"/>
    <property type="project" value="TreeGrafter"/>
</dbReference>
<feature type="transmembrane region" description="Helical" evidence="1">
    <location>
        <begin position="248"/>
        <end position="270"/>
    </location>
</feature>
<feature type="domain" description="Peptidase M1 membrane alanine aminopeptidase" evidence="2">
    <location>
        <begin position="858"/>
        <end position="1051"/>
    </location>
</feature>
<dbReference type="Pfam" id="PF01433">
    <property type="entry name" value="Peptidase_M1"/>
    <property type="match status" value="1"/>
</dbReference>
<feature type="transmembrane region" description="Helical" evidence="1">
    <location>
        <begin position="520"/>
        <end position="542"/>
    </location>
</feature>
<feature type="transmembrane region" description="Helical" evidence="1">
    <location>
        <begin position="410"/>
        <end position="431"/>
    </location>
</feature>
<evidence type="ECO:0000313" key="3">
    <source>
        <dbReference type="EMBL" id="WAC14037.1"/>
    </source>
</evidence>
<dbReference type="InterPro" id="IPR027268">
    <property type="entry name" value="Peptidase_M4/M1_CTD_sf"/>
</dbReference>
<dbReference type="PANTHER" id="PTHR11533:SF174">
    <property type="entry name" value="PUROMYCIN-SENSITIVE AMINOPEPTIDASE-RELATED"/>
    <property type="match status" value="1"/>
</dbReference>
<dbReference type="AlphaFoldDB" id="A0A9E8NGW4"/>
<dbReference type="PANTHER" id="PTHR11533">
    <property type="entry name" value="PROTEASE M1 ZINC METALLOPROTEASE"/>
    <property type="match status" value="1"/>
</dbReference>
<feature type="transmembrane region" description="Helical" evidence="1">
    <location>
        <begin position="139"/>
        <end position="163"/>
    </location>
</feature>
<dbReference type="RefSeq" id="WP_244818855.1">
    <property type="nucleotide sequence ID" value="NZ_CP112998.1"/>
</dbReference>
<feature type="transmembrane region" description="Helical" evidence="1">
    <location>
        <begin position="475"/>
        <end position="500"/>
    </location>
</feature>
<feature type="transmembrane region" description="Helical" evidence="1">
    <location>
        <begin position="443"/>
        <end position="463"/>
    </location>
</feature>